<dbReference type="GeneID" id="82890328"/>
<dbReference type="Proteomes" id="UP001059295">
    <property type="component" value="Chromosome"/>
</dbReference>
<gene>
    <name evidence="4" type="ORF">NQ491_01300</name>
</gene>
<dbReference type="Gene3D" id="1.50.10.20">
    <property type="match status" value="1"/>
</dbReference>
<dbReference type="PANTHER" id="PTHR43465">
    <property type="entry name" value="DUF1680 DOMAIN PROTEIN (AFU_ORTHOLOGUE AFUA_1G08910)"/>
    <property type="match status" value="1"/>
</dbReference>
<dbReference type="EMBL" id="CP102294">
    <property type="protein sequence ID" value="UWN57439.1"/>
    <property type="molecule type" value="Genomic_DNA"/>
</dbReference>
<keyword evidence="1" id="KW-0732">Signal</keyword>
<dbReference type="InterPro" id="IPR008928">
    <property type="entry name" value="6-hairpin_glycosidase_sf"/>
</dbReference>
<evidence type="ECO:0000259" key="2">
    <source>
        <dbReference type="Pfam" id="PF07944"/>
    </source>
</evidence>
<evidence type="ECO:0000313" key="4">
    <source>
        <dbReference type="EMBL" id="UWN57439.1"/>
    </source>
</evidence>
<accession>A0ABY5V1D6</accession>
<feature type="domain" description="Non-reducing end beta-L-arabinofuranosidase-like GH127 middle" evidence="3">
    <location>
        <begin position="420"/>
        <end position="514"/>
    </location>
</feature>
<dbReference type="SUPFAM" id="SSF48208">
    <property type="entry name" value="Six-hairpin glycosidases"/>
    <property type="match status" value="1"/>
</dbReference>
<dbReference type="PANTHER" id="PTHR43465:SF2">
    <property type="entry name" value="DUF1680 DOMAIN PROTEIN (AFU_ORTHOLOGUE AFUA_1G08910)"/>
    <property type="match status" value="1"/>
</dbReference>
<dbReference type="InterPro" id="IPR012878">
    <property type="entry name" value="Beta-AFase-like_GH127_cat"/>
</dbReference>
<keyword evidence="4" id="KW-0378">Hydrolase</keyword>
<sequence>MKKQLLTAAILCCLVIAGSTAAPKSAKKKPKIPVSRVQTHMDGYLGDRIDACIRVRVCSEDPDLLVAPMRRQTETSLWQSEFWGKWTLGAIASYRYNKDPELLRKIEGGVESLLAAQQPDGYIGNYAPEAQLTNWDVWGRKYTMLGLLAYYDLTGDKKALDGAVRLADHLLTQIPAVRQIERTGIYRGMSSCSILEPIMLLYNRTLDEKYLDFARYIVDRMESADGPQLIAKALDGVPVSERFPLDDPSRGWFVWENGQKAYEMMSCYDGLLELYKVTNDPRYLKAVEATVTSIIADEINIAGSGSSFECFYKGKALQTEPAYHTMETCVTMTWMKLCYDLLRLTRNPLYADQIERSAYNALAASMKEDASQIAKYSPLEGARSAGEEQCGMHVNCCNMNGPRAFALLPEAAVTDYGDELFVNLYGPMSSTVRLDGGEVLLEQATSYPEQGDIEIMIDPRKSFEFTVSLRIPAWSAVSMVTVNGQSVDGATPGEYLRLKRRWEAGDRIGVKLDMRGRLIRRGGFQAIERGPVVLARDTRFGDGFVDETVVVQATDGFVTLLPVEEKPEKMWMAFTAPMILGTDLEGELAEPRQIMLCDFASAGNTWNRNIRYRVWLRRTLNLMKPDGNER</sequence>
<feature type="signal peptide" evidence="1">
    <location>
        <begin position="1"/>
        <end position="21"/>
    </location>
</feature>
<protein>
    <submittedName>
        <fullName evidence="4">Glycoside hydrolase family 127 protein</fullName>
    </submittedName>
</protein>
<evidence type="ECO:0000256" key="1">
    <source>
        <dbReference type="SAM" id="SignalP"/>
    </source>
</evidence>
<dbReference type="Pfam" id="PF20736">
    <property type="entry name" value="Glyco_hydro127M"/>
    <property type="match status" value="1"/>
</dbReference>
<reference evidence="4" key="1">
    <citation type="journal article" date="2022" name="Cell">
        <title>Design, construction, and in vivo augmentation of a complex gut microbiome.</title>
        <authorList>
            <person name="Cheng A.G."/>
            <person name="Ho P.Y."/>
            <person name="Aranda-Diaz A."/>
            <person name="Jain S."/>
            <person name="Yu F.B."/>
            <person name="Meng X."/>
            <person name="Wang M."/>
            <person name="Iakiviak M."/>
            <person name="Nagashima K."/>
            <person name="Zhao A."/>
            <person name="Murugkar P."/>
            <person name="Patil A."/>
            <person name="Atabakhsh K."/>
            <person name="Weakley A."/>
            <person name="Yan J."/>
            <person name="Brumbaugh A.R."/>
            <person name="Higginbottom S."/>
            <person name="Dimas A."/>
            <person name="Shiver A.L."/>
            <person name="Deutschbauer A."/>
            <person name="Neff N."/>
            <person name="Sonnenburg J.L."/>
            <person name="Huang K.C."/>
            <person name="Fischbach M.A."/>
        </authorList>
    </citation>
    <scope>NUCLEOTIDE SEQUENCE</scope>
    <source>
        <strain evidence="4">AP11</strain>
    </source>
</reference>
<feature type="chain" id="PRO_5046722128" evidence="1">
    <location>
        <begin position="22"/>
        <end position="630"/>
    </location>
</feature>
<dbReference type="RefSeq" id="WP_019245162.1">
    <property type="nucleotide sequence ID" value="NZ_CAPH01000006.1"/>
</dbReference>
<evidence type="ECO:0000313" key="5">
    <source>
        <dbReference type="Proteomes" id="UP001059295"/>
    </source>
</evidence>
<dbReference type="InterPro" id="IPR049174">
    <property type="entry name" value="Beta-AFase-like"/>
</dbReference>
<dbReference type="InterPro" id="IPR049046">
    <property type="entry name" value="Beta-AFase-like_GH127_middle"/>
</dbReference>
<dbReference type="GO" id="GO:0016787">
    <property type="term" value="F:hydrolase activity"/>
    <property type="evidence" value="ECO:0007669"/>
    <property type="project" value="UniProtKB-KW"/>
</dbReference>
<organism evidence="4 5">
    <name type="scientific">Alistipes ihumii AP11</name>
    <dbReference type="NCBI Taxonomy" id="1211813"/>
    <lineage>
        <taxon>Bacteria</taxon>
        <taxon>Pseudomonadati</taxon>
        <taxon>Bacteroidota</taxon>
        <taxon>Bacteroidia</taxon>
        <taxon>Bacteroidales</taxon>
        <taxon>Rikenellaceae</taxon>
        <taxon>Alistipes</taxon>
    </lineage>
</organism>
<feature type="domain" description="Non-reducing end beta-L-arabinofuranosidase-like GH127 catalytic" evidence="2">
    <location>
        <begin position="75"/>
        <end position="407"/>
    </location>
</feature>
<name>A0ABY5V1D6_9BACT</name>
<keyword evidence="5" id="KW-1185">Reference proteome</keyword>
<dbReference type="Pfam" id="PF07944">
    <property type="entry name" value="Beta-AFase-like_GH127_cat"/>
    <property type="match status" value="1"/>
</dbReference>
<proteinExistence type="predicted"/>
<evidence type="ECO:0000259" key="3">
    <source>
        <dbReference type="Pfam" id="PF20736"/>
    </source>
</evidence>